<evidence type="ECO:0000256" key="1">
    <source>
        <dbReference type="ARBA" id="ARBA00004613"/>
    </source>
</evidence>
<feature type="domain" description="VWFA" evidence="8">
    <location>
        <begin position="150"/>
        <end position="333"/>
    </location>
</feature>
<dbReference type="AlphaFoldDB" id="A0A8J6EEN5"/>
<keyword evidence="6" id="KW-0722">Serine protease inhibitor</keyword>
<dbReference type="Proteomes" id="UP000770717">
    <property type="component" value="Unassembled WGS sequence"/>
</dbReference>
<evidence type="ECO:0000313" key="10">
    <source>
        <dbReference type="Proteomes" id="UP000770717"/>
    </source>
</evidence>
<keyword evidence="10" id="KW-1185">Reference proteome</keyword>
<evidence type="ECO:0000256" key="7">
    <source>
        <dbReference type="ARBA" id="ARBA00023180"/>
    </source>
</evidence>
<dbReference type="SMART" id="SM00327">
    <property type="entry name" value="VWA"/>
    <property type="match status" value="1"/>
</dbReference>
<evidence type="ECO:0000256" key="5">
    <source>
        <dbReference type="ARBA" id="ARBA00022729"/>
    </source>
</evidence>
<keyword evidence="7" id="KW-0325">Glycoprotein</keyword>
<dbReference type="GO" id="GO:0005576">
    <property type="term" value="C:extracellular region"/>
    <property type="evidence" value="ECO:0007669"/>
    <property type="project" value="UniProtKB-SubCell"/>
</dbReference>
<proteinExistence type="inferred from homology"/>
<name>A0A8J6EEN5_ELECQ</name>
<dbReference type="InterPro" id="IPR002035">
    <property type="entry name" value="VWF_A"/>
</dbReference>
<evidence type="ECO:0000313" key="9">
    <source>
        <dbReference type="EMBL" id="KAG9467757.1"/>
    </source>
</evidence>
<gene>
    <name evidence="9" type="ORF">GDO78_014374</name>
</gene>
<sequence length="496" mass="55488">MENFRISVNVGARAAVIFRLTYEELLKRYHGTYQLQLKVKPKQLVEHFQITVDIVELQSISFVNAIGGFMTNELMDTVHINHNGNKARIVFRPTLEQQRKCPMCTETLLDGDFVVKYDVNREATAGNIQIVNGYFVHYFAPSTLERVPKNVVFVIDASQSMAGSKIKQMYEAFIKILSDLPDEDHFGILKFSGRVVKWTDALVKATPDNIQSAKEFVSNIMAQGGTNINSALLSAAEMLKLGQEAEILPQISASSIIFLSDGEPTIGETNIQVIMKNVKEAVDGVATLYSLGFGNDVDYSFLEKMSLENGGLARRIYIDADSALQLQDFYKEVAHPVLLDVTLQYPNLPISGLTQNSFKYYYQGSEIVVAGHLDNNDIDVLVAEVAVNDPFSVRVETNIEDDKMVKTEQGYIYGDFTERLWAYLTIDQLLTKRISSDGELKENSIEEALRLSLKYGFVTPLTSMVITTSEEGDDPKIIVAEKPKEKSKFFSGDSDL</sequence>
<comment type="caution">
    <text evidence="9">The sequence shown here is derived from an EMBL/GenBank/DDBJ whole genome shotgun (WGS) entry which is preliminary data.</text>
</comment>
<evidence type="ECO:0000256" key="3">
    <source>
        <dbReference type="ARBA" id="ARBA00022525"/>
    </source>
</evidence>
<organism evidence="9 10">
    <name type="scientific">Eleutherodactylus coqui</name>
    <name type="common">Puerto Rican coqui</name>
    <dbReference type="NCBI Taxonomy" id="57060"/>
    <lineage>
        <taxon>Eukaryota</taxon>
        <taxon>Metazoa</taxon>
        <taxon>Chordata</taxon>
        <taxon>Craniata</taxon>
        <taxon>Vertebrata</taxon>
        <taxon>Euteleostomi</taxon>
        <taxon>Amphibia</taxon>
        <taxon>Batrachia</taxon>
        <taxon>Anura</taxon>
        <taxon>Neobatrachia</taxon>
        <taxon>Hyloidea</taxon>
        <taxon>Eleutherodactylidae</taxon>
        <taxon>Eleutherodactylinae</taxon>
        <taxon>Eleutherodactylus</taxon>
        <taxon>Eleutherodactylus</taxon>
    </lineage>
</organism>
<keyword evidence="3" id="KW-0964">Secreted</keyword>
<comment type="similarity">
    <text evidence="2">Belongs to the ITIH family.</text>
</comment>
<evidence type="ECO:0000256" key="6">
    <source>
        <dbReference type="ARBA" id="ARBA00022900"/>
    </source>
</evidence>
<dbReference type="SUPFAM" id="SSF53300">
    <property type="entry name" value="vWA-like"/>
    <property type="match status" value="1"/>
</dbReference>
<accession>A0A8J6EEN5</accession>
<dbReference type="OrthoDB" id="299997at2759"/>
<keyword evidence="4" id="KW-0646">Protease inhibitor</keyword>
<dbReference type="PANTHER" id="PTHR10338:SF119">
    <property type="entry name" value="INTER-ALPHA-TRYPSIN INHIBITOR HEAVY CHAIN H4"/>
    <property type="match status" value="1"/>
</dbReference>
<dbReference type="Gene3D" id="3.40.50.410">
    <property type="entry name" value="von Willebrand factor, type A domain"/>
    <property type="match status" value="1"/>
</dbReference>
<reference evidence="9" key="1">
    <citation type="thesis" date="2020" institute="ProQuest LLC" country="789 East Eisenhower Parkway, Ann Arbor, MI, USA">
        <title>Comparative Genomics and Chromosome Evolution.</title>
        <authorList>
            <person name="Mudd A.B."/>
        </authorList>
    </citation>
    <scope>NUCLEOTIDE SEQUENCE</scope>
    <source>
        <strain evidence="9">HN-11 Male</strain>
        <tissue evidence="9">Kidney and liver</tissue>
    </source>
</reference>
<protein>
    <recommendedName>
        <fullName evidence="8">VWFA domain-containing protein</fullName>
    </recommendedName>
</protein>
<dbReference type="InterPro" id="IPR036465">
    <property type="entry name" value="vWFA_dom_sf"/>
</dbReference>
<comment type="subcellular location">
    <subcellularLocation>
        <location evidence="1">Secreted</location>
    </subcellularLocation>
</comment>
<dbReference type="InterPro" id="IPR050934">
    <property type="entry name" value="ITIH"/>
</dbReference>
<dbReference type="PANTHER" id="PTHR10338">
    <property type="entry name" value="INTER-ALPHA-TRYPSIN INHIBITOR HEAVY CHAIN FAMILY MEMBER"/>
    <property type="match status" value="1"/>
</dbReference>
<keyword evidence="5" id="KW-0732">Signal</keyword>
<evidence type="ECO:0000256" key="2">
    <source>
        <dbReference type="ARBA" id="ARBA00010158"/>
    </source>
</evidence>
<evidence type="ECO:0000256" key="4">
    <source>
        <dbReference type="ARBA" id="ARBA00022690"/>
    </source>
</evidence>
<dbReference type="GO" id="GO:0004867">
    <property type="term" value="F:serine-type endopeptidase inhibitor activity"/>
    <property type="evidence" value="ECO:0007669"/>
    <property type="project" value="UniProtKB-KW"/>
</dbReference>
<dbReference type="PROSITE" id="PS50234">
    <property type="entry name" value="VWFA"/>
    <property type="match status" value="1"/>
</dbReference>
<dbReference type="FunFam" id="3.40.50.410:FF:000013">
    <property type="entry name" value="inter-alpha-trypsin inhibitor heavy chain H2"/>
    <property type="match status" value="1"/>
</dbReference>
<feature type="non-terminal residue" evidence="9">
    <location>
        <position position="1"/>
    </location>
</feature>
<dbReference type="Pfam" id="PF00092">
    <property type="entry name" value="VWA"/>
    <property type="match status" value="1"/>
</dbReference>
<dbReference type="EMBL" id="WNTK01001219">
    <property type="protein sequence ID" value="KAG9467757.1"/>
    <property type="molecule type" value="Genomic_DNA"/>
</dbReference>
<evidence type="ECO:0000259" key="8">
    <source>
        <dbReference type="PROSITE" id="PS50234"/>
    </source>
</evidence>